<dbReference type="RefSeq" id="WP_245816736.1">
    <property type="nucleotide sequence ID" value="NZ_FWYC01000022.1"/>
</dbReference>
<dbReference type="Proteomes" id="UP000192840">
    <property type="component" value="Unassembled WGS sequence"/>
</dbReference>
<sequence length="250" mass="26451">MHEQPGGFMAGLRMLIVFVAAEVAFLALSLLTLIWYTSADPTIAEEGRLPDSGLLVLLIVPPVGGALVAIACTSLFGAGQRTGRWRRELAVRSGLRSAGLGAAIGLAGLLVTIPAAIVWANWVGGDQATSSVGEAFADRQMPTAAAVTVFLVVWLVAPAAEEVLFRGALWRSLEHWRLNRWVVFAVTSVLFSLAHLELLRTPLLLVLSIPVGLARMFTGSLIGAIVAHQVNNLLPALALLLALTGNVPQL</sequence>
<feature type="transmembrane region" description="Helical" evidence="1">
    <location>
        <begin position="202"/>
        <end position="227"/>
    </location>
</feature>
<evidence type="ECO:0000313" key="4">
    <source>
        <dbReference type="Proteomes" id="UP000192840"/>
    </source>
</evidence>
<gene>
    <name evidence="3" type="ORF">SAMN05660733_07804</name>
</gene>
<reference evidence="4" key="1">
    <citation type="submission" date="2017-04" db="EMBL/GenBank/DDBJ databases">
        <authorList>
            <person name="Varghese N."/>
            <person name="Submissions S."/>
        </authorList>
    </citation>
    <scope>NUCLEOTIDE SEQUENCE [LARGE SCALE GENOMIC DNA]</scope>
    <source>
        <strain evidence="4">DSM 44073</strain>
    </source>
</reference>
<accession>A0A1W2FSU8</accession>
<dbReference type="EMBL" id="FWYC01000022">
    <property type="protein sequence ID" value="SMD24698.1"/>
    <property type="molecule type" value="Genomic_DNA"/>
</dbReference>
<proteinExistence type="predicted"/>
<keyword evidence="1" id="KW-1133">Transmembrane helix</keyword>
<feature type="transmembrane region" description="Helical" evidence="1">
    <location>
        <begin position="99"/>
        <end position="120"/>
    </location>
</feature>
<dbReference type="AlphaFoldDB" id="A0A1W2FSU8"/>
<dbReference type="eggNOG" id="COG1266">
    <property type="taxonomic scope" value="Bacteria"/>
</dbReference>
<feature type="transmembrane region" description="Helical" evidence="1">
    <location>
        <begin position="12"/>
        <end position="36"/>
    </location>
</feature>
<dbReference type="GO" id="GO:0004175">
    <property type="term" value="F:endopeptidase activity"/>
    <property type="evidence" value="ECO:0007669"/>
    <property type="project" value="UniProtKB-ARBA"/>
</dbReference>
<evidence type="ECO:0000256" key="1">
    <source>
        <dbReference type="SAM" id="Phobius"/>
    </source>
</evidence>
<keyword evidence="4" id="KW-1185">Reference proteome</keyword>
<feature type="transmembrane region" description="Helical" evidence="1">
    <location>
        <begin position="56"/>
        <end position="78"/>
    </location>
</feature>
<dbReference type="PANTHER" id="PTHR36435:SF1">
    <property type="entry name" value="CAAX AMINO TERMINAL PROTEASE FAMILY PROTEIN"/>
    <property type="match status" value="1"/>
</dbReference>
<name>A0A1W2FSU8_9PSEU</name>
<evidence type="ECO:0000259" key="2">
    <source>
        <dbReference type="Pfam" id="PF02517"/>
    </source>
</evidence>
<dbReference type="InterPro" id="IPR003675">
    <property type="entry name" value="Rce1/LyrA-like_dom"/>
</dbReference>
<protein>
    <recommendedName>
        <fullName evidence="2">CAAX prenyl protease 2/Lysostaphin resistance protein A-like domain-containing protein</fullName>
    </recommendedName>
</protein>
<feature type="transmembrane region" description="Helical" evidence="1">
    <location>
        <begin position="178"/>
        <end position="196"/>
    </location>
</feature>
<keyword evidence="1" id="KW-0812">Transmembrane</keyword>
<dbReference type="GO" id="GO:0080120">
    <property type="term" value="P:CAAX-box protein maturation"/>
    <property type="evidence" value="ECO:0007669"/>
    <property type="project" value="UniProtKB-ARBA"/>
</dbReference>
<dbReference type="STRING" id="40571.SAMN05660733_07804"/>
<feature type="transmembrane region" description="Helical" evidence="1">
    <location>
        <begin position="140"/>
        <end position="157"/>
    </location>
</feature>
<organism evidence="3 4">
    <name type="scientific">Lentzea albidocapillata</name>
    <dbReference type="NCBI Taxonomy" id="40571"/>
    <lineage>
        <taxon>Bacteria</taxon>
        <taxon>Bacillati</taxon>
        <taxon>Actinomycetota</taxon>
        <taxon>Actinomycetes</taxon>
        <taxon>Pseudonocardiales</taxon>
        <taxon>Pseudonocardiaceae</taxon>
        <taxon>Lentzea</taxon>
    </lineage>
</organism>
<dbReference type="Pfam" id="PF02517">
    <property type="entry name" value="Rce1-like"/>
    <property type="match status" value="1"/>
</dbReference>
<keyword evidence="1" id="KW-0472">Membrane</keyword>
<dbReference type="PANTHER" id="PTHR36435">
    <property type="entry name" value="SLR1288 PROTEIN"/>
    <property type="match status" value="1"/>
</dbReference>
<dbReference type="InterPro" id="IPR052710">
    <property type="entry name" value="CAAX_protease"/>
</dbReference>
<evidence type="ECO:0000313" key="3">
    <source>
        <dbReference type="EMBL" id="SMD24698.1"/>
    </source>
</evidence>
<feature type="domain" description="CAAX prenyl protease 2/Lysostaphin resistance protein A-like" evidence="2">
    <location>
        <begin position="146"/>
        <end position="234"/>
    </location>
</feature>